<comment type="caution">
    <text evidence="1">The sequence shown here is derived from an EMBL/GenBank/DDBJ whole genome shotgun (WGS) entry which is preliminary data.</text>
</comment>
<protein>
    <submittedName>
        <fullName evidence="1">Uncharacterized protein</fullName>
    </submittedName>
</protein>
<sequence length="74" mass="8883">MQLPTPDVVSYKTRRANERVRGRNVAIRRLDCTTDDEFSETYRLAKTRSTTPRYERDTERSRRKHDLITILKLE</sequence>
<dbReference type="AlphaFoldDB" id="A0A4C1WAV2"/>
<gene>
    <name evidence="1" type="ORF">EVAR_83711_1</name>
</gene>
<evidence type="ECO:0000313" key="1">
    <source>
        <dbReference type="EMBL" id="GBP48010.1"/>
    </source>
</evidence>
<accession>A0A4C1WAV2</accession>
<organism evidence="1 2">
    <name type="scientific">Eumeta variegata</name>
    <name type="common">Bagworm moth</name>
    <name type="synonym">Eumeta japonica</name>
    <dbReference type="NCBI Taxonomy" id="151549"/>
    <lineage>
        <taxon>Eukaryota</taxon>
        <taxon>Metazoa</taxon>
        <taxon>Ecdysozoa</taxon>
        <taxon>Arthropoda</taxon>
        <taxon>Hexapoda</taxon>
        <taxon>Insecta</taxon>
        <taxon>Pterygota</taxon>
        <taxon>Neoptera</taxon>
        <taxon>Endopterygota</taxon>
        <taxon>Lepidoptera</taxon>
        <taxon>Glossata</taxon>
        <taxon>Ditrysia</taxon>
        <taxon>Tineoidea</taxon>
        <taxon>Psychidae</taxon>
        <taxon>Oiketicinae</taxon>
        <taxon>Eumeta</taxon>
    </lineage>
</organism>
<dbReference type="Proteomes" id="UP000299102">
    <property type="component" value="Unassembled WGS sequence"/>
</dbReference>
<reference evidence="1 2" key="1">
    <citation type="journal article" date="2019" name="Commun. Biol.">
        <title>The bagworm genome reveals a unique fibroin gene that provides high tensile strength.</title>
        <authorList>
            <person name="Kono N."/>
            <person name="Nakamura H."/>
            <person name="Ohtoshi R."/>
            <person name="Tomita M."/>
            <person name="Numata K."/>
            <person name="Arakawa K."/>
        </authorList>
    </citation>
    <scope>NUCLEOTIDE SEQUENCE [LARGE SCALE GENOMIC DNA]</scope>
</reference>
<dbReference type="EMBL" id="BGZK01000515">
    <property type="protein sequence ID" value="GBP48010.1"/>
    <property type="molecule type" value="Genomic_DNA"/>
</dbReference>
<evidence type="ECO:0000313" key="2">
    <source>
        <dbReference type="Proteomes" id="UP000299102"/>
    </source>
</evidence>
<keyword evidence="2" id="KW-1185">Reference proteome</keyword>
<name>A0A4C1WAV2_EUMVA</name>
<proteinExistence type="predicted"/>